<organism evidence="2 3">
    <name type="scientific">Tribonema minus</name>
    <dbReference type="NCBI Taxonomy" id="303371"/>
    <lineage>
        <taxon>Eukaryota</taxon>
        <taxon>Sar</taxon>
        <taxon>Stramenopiles</taxon>
        <taxon>Ochrophyta</taxon>
        <taxon>PX clade</taxon>
        <taxon>Xanthophyceae</taxon>
        <taxon>Tribonematales</taxon>
        <taxon>Tribonemataceae</taxon>
        <taxon>Tribonema</taxon>
    </lineage>
</organism>
<gene>
    <name evidence="2" type="ORF">JKP88DRAFT_352055</name>
</gene>
<comment type="caution">
    <text evidence="2">The sequence shown here is derived from an EMBL/GenBank/DDBJ whole genome shotgun (WGS) entry which is preliminary data.</text>
</comment>
<dbReference type="PROSITE" id="PS51257">
    <property type="entry name" value="PROKAR_LIPOPROTEIN"/>
    <property type="match status" value="1"/>
</dbReference>
<dbReference type="Proteomes" id="UP000664859">
    <property type="component" value="Unassembled WGS sequence"/>
</dbReference>
<protein>
    <submittedName>
        <fullName evidence="2">Uncharacterized protein</fullName>
    </submittedName>
</protein>
<feature type="signal peptide" evidence="1">
    <location>
        <begin position="1"/>
        <end position="17"/>
    </location>
</feature>
<feature type="chain" id="PRO_5032752865" evidence="1">
    <location>
        <begin position="18"/>
        <end position="292"/>
    </location>
</feature>
<accession>A0A836CMK3</accession>
<evidence type="ECO:0000256" key="1">
    <source>
        <dbReference type="SAM" id="SignalP"/>
    </source>
</evidence>
<proteinExistence type="predicted"/>
<evidence type="ECO:0000313" key="3">
    <source>
        <dbReference type="Proteomes" id="UP000664859"/>
    </source>
</evidence>
<dbReference type="OrthoDB" id="10522168at2759"/>
<evidence type="ECO:0000313" key="2">
    <source>
        <dbReference type="EMBL" id="KAG5192115.1"/>
    </source>
</evidence>
<dbReference type="EMBL" id="JAFCMP010000010">
    <property type="protein sequence ID" value="KAG5192115.1"/>
    <property type="molecule type" value="Genomic_DNA"/>
</dbReference>
<keyword evidence="3" id="KW-1185">Reference proteome</keyword>
<keyword evidence="1" id="KW-0732">Signal</keyword>
<sequence length="292" mass="31614">MRQRALVALLVAGSACAFHTCSPASASVRHKNSVRRRVSEEVESFDVDFDIDRLDAMNTYITDVKQKGYVPASSNIVYDCTHGQWLLMQVAYDRKIKLFASRSAAGVADLAAIVPDDAQVLFTGAFLPKHAKRLLKLRNLHSVVVPDAAAARALSDAMADERARLAAKGLSKVSRARERYLTAGGGAQLAPPDTAVLERIRVFLKLPEEGSTTAAAVAATLAEVREGCPGVEVMGLWGEGRGAYALLQEVKAAVNAPKLKVTLPYRGVEESFKWNQGLGEGRGSIIWTFEFE</sequence>
<reference evidence="2" key="1">
    <citation type="submission" date="2021-02" db="EMBL/GenBank/DDBJ databases">
        <title>First Annotated Genome of the Yellow-green Alga Tribonema minus.</title>
        <authorList>
            <person name="Mahan K.M."/>
        </authorList>
    </citation>
    <scope>NUCLEOTIDE SEQUENCE</scope>
    <source>
        <strain evidence="2">UTEX B ZZ1240</strain>
    </source>
</reference>
<dbReference type="AlphaFoldDB" id="A0A836CMK3"/>
<name>A0A836CMK3_9STRA</name>